<evidence type="ECO:0000256" key="7">
    <source>
        <dbReference type="ARBA" id="ARBA00023242"/>
    </source>
</evidence>
<dbReference type="GO" id="GO:0006139">
    <property type="term" value="P:nucleobase-containing compound metabolic process"/>
    <property type="evidence" value="ECO:0007669"/>
    <property type="project" value="InterPro"/>
</dbReference>
<keyword evidence="13" id="KW-1185">Reference proteome</keyword>
<dbReference type="VEuPathDB" id="FungiDB:HMPREF1544_05745"/>
<dbReference type="STRING" id="1220926.S2K5I1"/>
<name>S2K5I1_MUCC1</name>
<evidence type="ECO:0000256" key="9">
    <source>
        <dbReference type="ARBA" id="ARBA00042761"/>
    </source>
</evidence>
<dbReference type="InterPro" id="IPR036397">
    <property type="entry name" value="RNaseH_sf"/>
</dbReference>
<protein>
    <recommendedName>
        <fullName evidence="8">3'-5' exonuclease</fullName>
    </recommendedName>
    <alternativeName>
        <fullName evidence="9">Werner Syndrome-like exonuclease</fullName>
    </alternativeName>
</protein>
<dbReference type="InterPro" id="IPR002562">
    <property type="entry name" value="3'-5'_exonuclease_dom"/>
</dbReference>
<keyword evidence="7" id="KW-0539">Nucleus</keyword>
<dbReference type="InterPro" id="IPR012337">
    <property type="entry name" value="RNaseH-like_sf"/>
</dbReference>
<keyword evidence="5" id="KW-0269">Exonuclease</keyword>
<evidence type="ECO:0000256" key="5">
    <source>
        <dbReference type="ARBA" id="ARBA00022839"/>
    </source>
</evidence>
<evidence type="ECO:0000256" key="2">
    <source>
        <dbReference type="ARBA" id="ARBA00022722"/>
    </source>
</evidence>
<dbReference type="GO" id="GO:0008408">
    <property type="term" value="F:3'-5' exonuclease activity"/>
    <property type="evidence" value="ECO:0007669"/>
    <property type="project" value="InterPro"/>
</dbReference>
<dbReference type="OrthoDB" id="1920326at2759"/>
<dbReference type="GO" id="GO:0003676">
    <property type="term" value="F:nucleic acid binding"/>
    <property type="evidence" value="ECO:0007669"/>
    <property type="project" value="InterPro"/>
</dbReference>
<sequence>MTKTEKIFGVDLEWPPTFIKGQSEKKTSLVQICSANNILLLQIGRMHGFPSELKRFFEDKQVLKSGVNIGADGLKLYRDFGIKTNGLVELKDVAESVKSPKLKISHLRSLRALTGIFLDQNMQKGKVRLSNWSRPDLSSTQIKYAALDAYASYKLYVVLNELRDQSKPIAVRHLSQEDLKKSNSSKKKAMDNQEPSGNHAVKCCLTKHLYHLN</sequence>
<evidence type="ECO:0000256" key="3">
    <source>
        <dbReference type="ARBA" id="ARBA00022723"/>
    </source>
</evidence>
<evidence type="ECO:0000256" key="4">
    <source>
        <dbReference type="ARBA" id="ARBA00022801"/>
    </source>
</evidence>
<dbReference type="GO" id="GO:0005634">
    <property type="term" value="C:nucleus"/>
    <property type="evidence" value="ECO:0007669"/>
    <property type="project" value="UniProtKB-SubCell"/>
</dbReference>
<evidence type="ECO:0000256" key="10">
    <source>
        <dbReference type="SAM" id="MobiDB-lite"/>
    </source>
</evidence>
<organism evidence="12 13">
    <name type="scientific">Mucor circinelloides f. circinelloides (strain 1006PhL)</name>
    <name type="common">Mucormycosis agent</name>
    <name type="synonym">Calyptromyces circinelloides</name>
    <dbReference type="NCBI Taxonomy" id="1220926"/>
    <lineage>
        <taxon>Eukaryota</taxon>
        <taxon>Fungi</taxon>
        <taxon>Fungi incertae sedis</taxon>
        <taxon>Mucoromycota</taxon>
        <taxon>Mucoromycotina</taxon>
        <taxon>Mucoromycetes</taxon>
        <taxon>Mucorales</taxon>
        <taxon>Mucorineae</taxon>
        <taxon>Mucoraceae</taxon>
        <taxon>Mucor</taxon>
    </lineage>
</organism>
<evidence type="ECO:0000313" key="13">
    <source>
        <dbReference type="Proteomes" id="UP000014254"/>
    </source>
</evidence>
<dbReference type="SUPFAM" id="SSF53098">
    <property type="entry name" value="Ribonuclease H-like"/>
    <property type="match status" value="1"/>
</dbReference>
<dbReference type="OMA" id="MSRWDAY"/>
<dbReference type="AlphaFoldDB" id="S2K5I1"/>
<dbReference type="GO" id="GO:0046872">
    <property type="term" value="F:metal ion binding"/>
    <property type="evidence" value="ECO:0007669"/>
    <property type="project" value="UniProtKB-KW"/>
</dbReference>
<evidence type="ECO:0000256" key="6">
    <source>
        <dbReference type="ARBA" id="ARBA00022842"/>
    </source>
</evidence>
<dbReference type="Gene3D" id="3.30.420.10">
    <property type="entry name" value="Ribonuclease H-like superfamily/Ribonuclease H"/>
    <property type="match status" value="1"/>
</dbReference>
<comment type="subcellular location">
    <subcellularLocation>
        <location evidence="1">Nucleus</location>
    </subcellularLocation>
</comment>
<dbReference type="Proteomes" id="UP000014254">
    <property type="component" value="Unassembled WGS sequence"/>
</dbReference>
<dbReference type="EMBL" id="KE123968">
    <property type="protein sequence ID" value="EPB87435.1"/>
    <property type="molecule type" value="Genomic_DNA"/>
</dbReference>
<gene>
    <name evidence="12" type="ORF">HMPREF1544_05745</name>
</gene>
<keyword evidence="2" id="KW-0540">Nuclease</keyword>
<feature type="domain" description="3'-5' exonuclease" evidence="11">
    <location>
        <begin position="5"/>
        <end position="160"/>
    </location>
</feature>
<keyword evidence="6" id="KW-0460">Magnesium</keyword>
<reference evidence="13" key="1">
    <citation type="submission" date="2013-05" db="EMBL/GenBank/DDBJ databases">
        <title>The Genome sequence of Mucor circinelloides f. circinelloides 1006PhL.</title>
        <authorList>
            <consortium name="The Broad Institute Genomics Platform"/>
            <person name="Cuomo C."/>
            <person name="Earl A."/>
            <person name="Findley K."/>
            <person name="Lee S.C."/>
            <person name="Walker B."/>
            <person name="Young S."/>
            <person name="Zeng Q."/>
            <person name="Gargeya S."/>
            <person name="Fitzgerald M."/>
            <person name="Haas B."/>
            <person name="Abouelleil A."/>
            <person name="Allen A.W."/>
            <person name="Alvarado L."/>
            <person name="Arachchi H.M."/>
            <person name="Berlin A.M."/>
            <person name="Chapman S.B."/>
            <person name="Gainer-Dewar J."/>
            <person name="Goldberg J."/>
            <person name="Griggs A."/>
            <person name="Gujja S."/>
            <person name="Hansen M."/>
            <person name="Howarth C."/>
            <person name="Imamovic A."/>
            <person name="Ireland A."/>
            <person name="Larimer J."/>
            <person name="McCowan C."/>
            <person name="Murphy C."/>
            <person name="Pearson M."/>
            <person name="Poon T.W."/>
            <person name="Priest M."/>
            <person name="Roberts A."/>
            <person name="Saif S."/>
            <person name="Shea T."/>
            <person name="Sisk P."/>
            <person name="Sykes S."/>
            <person name="Wortman J."/>
            <person name="Nusbaum C."/>
            <person name="Birren B."/>
        </authorList>
    </citation>
    <scope>NUCLEOTIDE SEQUENCE [LARGE SCALE GENOMIC DNA]</scope>
    <source>
        <strain evidence="13">1006PhL</strain>
    </source>
</reference>
<dbReference type="PANTHER" id="PTHR13620:SF109">
    <property type="entry name" value="3'-5' EXONUCLEASE"/>
    <property type="match status" value="1"/>
</dbReference>
<keyword evidence="3" id="KW-0479">Metal-binding</keyword>
<accession>S2K5I1</accession>
<dbReference type="CDD" id="cd06141">
    <property type="entry name" value="WRN_exo"/>
    <property type="match status" value="1"/>
</dbReference>
<evidence type="ECO:0000256" key="1">
    <source>
        <dbReference type="ARBA" id="ARBA00004123"/>
    </source>
</evidence>
<dbReference type="InterPro" id="IPR051132">
    <property type="entry name" value="3-5_Exonuclease_domain"/>
</dbReference>
<keyword evidence="4" id="KW-0378">Hydrolase</keyword>
<dbReference type="PANTHER" id="PTHR13620">
    <property type="entry name" value="3-5 EXONUCLEASE"/>
    <property type="match status" value="1"/>
</dbReference>
<evidence type="ECO:0000313" key="12">
    <source>
        <dbReference type="EMBL" id="EPB87435.1"/>
    </source>
</evidence>
<dbReference type="eggNOG" id="KOG4373">
    <property type="taxonomic scope" value="Eukaryota"/>
</dbReference>
<evidence type="ECO:0000256" key="8">
    <source>
        <dbReference type="ARBA" id="ARBA00040531"/>
    </source>
</evidence>
<proteinExistence type="predicted"/>
<dbReference type="Pfam" id="PF01612">
    <property type="entry name" value="DNA_pol_A_exo1"/>
    <property type="match status" value="1"/>
</dbReference>
<dbReference type="InParanoid" id="S2K5I1"/>
<feature type="region of interest" description="Disordered" evidence="10">
    <location>
        <begin position="175"/>
        <end position="197"/>
    </location>
</feature>
<evidence type="ECO:0000259" key="11">
    <source>
        <dbReference type="Pfam" id="PF01612"/>
    </source>
</evidence>